<protein>
    <submittedName>
        <fullName evidence="1">Uncharacterized protein</fullName>
    </submittedName>
</protein>
<keyword evidence="2" id="KW-1185">Reference proteome</keyword>
<dbReference type="Proteomes" id="UP001314170">
    <property type="component" value="Unassembled WGS sequence"/>
</dbReference>
<gene>
    <name evidence="1" type="ORF">DCAF_LOCUS27475</name>
</gene>
<dbReference type="AlphaFoldDB" id="A0AAV1STX5"/>
<sequence>MKERKEGRIDRFPQERIAVRKRKDSNLIEIARELHSVPAEKNEAVRFGNSKDATDE</sequence>
<organism evidence="1 2">
    <name type="scientific">Dovyalis caffra</name>
    <dbReference type="NCBI Taxonomy" id="77055"/>
    <lineage>
        <taxon>Eukaryota</taxon>
        <taxon>Viridiplantae</taxon>
        <taxon>Streptophyta</taxon>
        <taxon>Embryophyta</taxon>
        <taxon>Tracheophyta</taxon>
        <taxon>Spermatophyta</taxon>
        <taxon>Magnoliopsida</taxon>
        <taxon>eudicotyledons</taxon>
        <taxon>Gunneridae</taxon>
        <taxon>Pentapetalae</taxon>
        <taxon>rosids</taxon>
        <taxon>fabids</taxon>
        <taxon>Malpighiales</taxon>
        <taxon>Salicaceae</taxon>
        <taxon>Flacourtieae</taxon>
        <taxon>Dovyalis</taxon>
    </lineage>
</organism>
<proteinExistence type="predicted"/>
<reference evidence="1 2" key="1">
    <citation type="submission" date="2024-01" db="EMBL/GenBank/DDBJ databases">
        <authorList>
            <person name="Waweru B."/>
        </authorList>
    </citation>
    <scope>NUCLEOTIDE SEQUENCE [LARGE SCALE GENOMIC DNA]</scope>
</reference>
<evidence type="ECO:0000313" key="2">
    <source>
        <dbReference type="Proteomes" id="UP001314170"/>
    </source>
</evidence>
<evidence type="ECO:0000313" key="1">
    <source>
        <dbReference type="EMBL" id="CAK7357191.1"/>
    </source>
</evidence>
<comment type="caution">
    <text evidence="1">The sequence shown here is derived from an EMBL/GenBank/DDBJ whole genome shotgun (WGS) entry which is preliminary data.</text>
</comment>
<accession>A0AAV1STX5</accession>
<name>A0AAV1STX5_9ROSI</name>
<dbReference type="EMBL" id="CAWUPB010001197">
    <property type="protein sequence ID" value="CAK7357191.1"/>
    <property type="molecule type" value="Genomic_DNA"/>
</dbReference>